<feature type="non-terminal residue" evidence="2">
    <location>
        <position position="1072"/>
    </location>
</feature>
<dbReference type="AlphaFoldDB" id="A0A061BPK9"/>
<gene>
    <name evidence="2" type="ORF">BBBOND_0000900</name>
</gene>
<accession>A0A061BPK9</accession>
<dbReference type="RefSeq" id="XP_012770389.1">
    <property type="nucleotide sequence ID" value="XM_012914935.1"/>
</dbReference>
<organism evidence="2">
    <name type="scientific">Babesia bigemina</name>
    <dbReference type="NCBI Taxonomy" id="5866"/>
    <lineage>
        <taxon>Eukaryota</taxon>
        <taxon>Sar</taxon>
        <taxon>Alveolata</taxon>
        <taxon>Apicomplexa</taxon>
        <taxon>Aconoidasida</taxon>
        <taxon>Piroplasmida</taxon>
        <taxon>Babesiidae</taxon>
        <taxon>Babesia</taxon>
    </lineage>
</organism>
<proteinExistence type="predicted"/>
<keyword evidence="1" id="KW-0175">Coiled coil</keyword>
<dbReference type="SUPFAM" id="SSF58113">
    <property type="entry name" value="Apolipoprotein A-I"/>
    <property type="match status" value="1"/>
</dbReference>
<reference evidence="2" key="1">
    <citation type="journal article" date="2014" name="Nucleic Acids Res.">
        <title>The evolutionary dynamics of variant antigen genes in Babesia reveal a history of genomic innovation underlying host-parasite interaction.</title>
        <authorList>
            <person name="Jackson A.P."/>
            <person name="Otto T.D."/>
            <person name="Darby A."/>
            <person name="Ramaprasad A."/>
            <person name="Xia D."/>
            <person name="Echaide I.E."/>
            <person name="Farber M."/>
            <person name="Gahlot S."/>
            <person name="Gamble J."/>
            <person name="Gupta D."/>
            <person name="Gupta Y."/>
            <person name="Jackson L."/>
            <person name="Malandrin L."/>
            <person name="Malas T.B."/>
            <person name="Moussa E."/>
            <person name="Nair M."/>
            <person name="Reid AJ."/>
            <person name="Sanders M."/>
            <person name="Sharma J."/>
            <person name="Tracey A."/>
            <person name="Quail M.A."/>
            <person name="Weir W."/>
            <person name="Wastling J.M."/>
            <person name="Hall N."/>
            <person name="Willadsen P."/>
            <person name="Lingelbach K."/>
            <person name="Shiels B."/>
            <person name="Tait A."/>
            <person name="Berriman M."/>
            <person name="Allred D.R."/>
            <person name="Pain A."/>
        </authorList>
    </citation>
    <scope>NUCLEOTIDE SEQUENCE</scope>
    <source>
        <strain evidence="2">Bond</strain>
    </source>
</reference>
<protein>
    <submittedName>
        <fullName evidence="2">Uncharacterized protein</fullName>
    </submittedName>
</protein>
<name>A0A061BPK9_BABBI</name>
<dbReference type="Gene3D" id="1.20.120.20">
    <property type="entry name" value="Apolipoprotein"/>
    <property type="match status" value="1"/>
</dbReference>
<dbReference type="KEGG" id="bbig:BBBOND_0000900"/>
<sequence length="1072" mass="119777">MEDKPVTEQLENWQGIAGLYVQDVKKCVKALMHIDNNLLNKLTPKCELIKKVVDNFWTSMTDVDVSDSVEELDSKFDQQRRDVKNNIAAKIGEFHSKLNIKLEDIRKQIEHIRQTKNAQISAIHRAVSEALQLAETLIDGKTQNYENNYQNYISRNFDEIKTEVEEFTKNDGAGIKSRLWSEFDTLQGKLRSLNTDVQHGLDALKKEIEELDIGSLVSDALSELEEAKSELHECCIRPIKEAAENFSLQYKNGSKEKIETLSTQLRSFREAIYGEGGTTVEPKSDSIAKFIADLIKAIGISDEDDELSALEQALIAFEKEAERQIQEVANKAVDDAGRQISKNDTATPADVEKKMKLFHDSHQALQNVVNDINVQLEALKAISQFVATQQSKSTQKLIDLKKEITGIKAAIANINQPIKVAGETFNSAVQLLTKSLTNAQRTVDTDLPVLTNALQERAKEAFDDLEGALKKTFNAQKKAELKVTQHIVATCIPEIKKLIATDFSTGLKGLMNRLHSTFNRHNLQNVSNVSLEIFSNKAKEFFTKFFNDFKDQPDLSDLSPDRLTPLTDALSALLSTMHTQRHFHADVSLRLAELQAALATLTPSGFAEASPLLNVVRAGVTAFHGELAKQYVSRYSGETFGAELVEKDKLTPYGTKLSKLFLSVVSTLRSSLASLRRGSRNLSGQQATAFSDLARLVADQGYDVCDSTTEQNGEVKRHLTGKGIQMYLVGNDYNHVYHTDNNVRRPLENMYIYLNDYYKIGHIATSSSKRRPCSIYEMLCWLSGLPCNDVYEDLWRDAVSELFVDPKNQPTENGDIPVTVVSEQPPRRPPLKIECNEAQIAVKRLCSRAYDVLTEIIGYGDAYTIYAVDLCNNSLNLHYPTDAASCLELLLDILRRLLPVFRFLHSQCKLGTKHFGWSNCLYGKDILNGKSHCDKHPDDKQTDCLPRSPLQAYLSDTLTGHLPHHVTSIGCKSVCSNCPKGLPGQPCLTPLGFRGFSGSTKPGKHLSKVLTNFFDKLDVTPIFGLMTKPPSTLPEHFQFALSLSNMLKNDGSRTNDVKTAFDTSAREESIDL</sequence>
<reference evidence="2" key="2">
    <citation type="submission" date="2014-06" db="EMBL/GenBank/DDBJ databases">
        <authorList>
            <person name="Aslett M."/>
            <person name="De Silva Nishadi"/>
        </authorList>
    </citation>
    <scope>NUCLEOTIDE SEQUENCE</scope>
    <source>
        <strain evidence="2">Bond</strain>
    </source>
</reference>
<evidence type="ECO:0000256" key="1">
    <source>
        <dbReference type="SAM" id="Coils"/>
    </source>
</evidence>
<feature type="coiled-coil region" evidence="1">
    <location>
        <begin position="300"/>
        <end position="327"/>
    </location>
</feature>
<dbReference type="VEuPathDB" id="PiroplasmaDB:BBBOND_0000900"/>
<evidence type="ECO:0000313" key="2">
    <source>
        <dbReference type="EMBL" id="CDR71440.1"/>
    </source>
</evidence>
<dbReference type="EMBL" id="LK054893">
    <property type="protein sequence ID" value="CDR71440.1"/>
    <property type="molecule type" value="Genomic_DNA"/>
</dbReference>
<dbReference type="GeneID" id="24561667"/>
<dbReference type="OrthoDB" id="365890at2759"/>